<evidence type="ECO:0000313" key="2">
    <source>
        <dbReference type="EMBL" id="WVZ04902.1"/>
    </source>
</evidence>
<proteinExistence type="predicted"/>
<dbReference type="Proteomes" id="UP001374535">
    <property type="component" value="Chromosome 6"/>
</dbReference>
<feature type="compositionally biased region" description="Basic and acidic residues" evidence="1">
    <location>
        <begin position="42"/>
        <end position="51"/>
    </location>
</feature>
<protein>
    <submittedName>
        <fullName evidence="2">Uncharacterized protein</fullName>
    </submittedName>
</protein>
<name>A0AAQ3N8G3_VIGMU</name>
<keyword evidence="3" id="KW-1185">Reference proteome</keyword>
<feature type="region of interest" description="Disordered" evidence="1">
    <location>
        <begin position="90"/>
        <end position="116"/>
    </location>
</feature>
<accession>A0AAQ3N8G3</accession>
<dbReference type="AlphaFoldDB" id="A0AAQ3N8G3"/>
<organism evidence="2 3">
    <name type="scientific">Vigna mungo</name>
    <name type="common">Black gram</name>
    <name type="synonym">Phaseolus mungo</name>
    <dbReference type="NCBI Taxonomy" id="3915"/>
    <lineage>
        <taxon>Eukaryota</taxon>
        <taxon>Viridiplantae</taxon>
        <taxon>Streptophyta</taxon>
        <taxon>Embryophyta</taxon>
        <taxon>Tracheophyta</taxon>
        <taxon>Spermatophyta</taxon>
        <taxon>Magnoliopsida</taxon>
        <taxon>eudicotyledons</taxon>
        <taxon>Gunneridae</taxon>
        <taxon>Pentapetalae</taxon>
        <taxon>rosids</taxon>
        <taxon>fabids</taxon>
        <taxon>Fabales</taxon>
        <taxon>Fabaceae</taxon>
        <taxon>Papilionoideae</taxon>
        <taxon>50 kb inversion clade</taxon>
        <taxon>NPAAA clade</taxon>
        <taxon>indigoferoid/millettioid clade</taxon>
        <taxon>Phaseoleae</taxon>
        <taxon>Vigna</taxon>
    </lineage>
</organism>
<sequence>MNLQTLDDYGPSMREMSHPFVRASFNAAREEVRKKAHSKSATNEKQKKDVDDGLDAVLEEQEAEIKALDEELAALKTELIEERNKYCDDYSTPYRDDYNTPCNQNENRNNFGREGEDCTNQTVMKYYMRRNDSKVQFVKIRTPDIVPNFNYG</sequence>
<dbReference type="EMBL" id="CP144695">
    <property type="protein sequence ID" value="WVZ04902.1"/>
    <property type="molecule type" value="Genomic_DNA"/>
</dbReference>
<feature type="region of interest" description="Disordered" evidence="1">
    <location>
        <begin position="31"/>
        <end position="52"/>
    </location>
</feature>
<evidence type="ECO:0000313" key="3">
    <source>
        <dbReference type="Proteomes" id="UP001374535"/>
    </source>
</evidence>
<evidence type="ECO:0000256" key="1">
    <source>
        <dbReference type="SAM" id="MobiDB-lite"/>
    </source>
</evidence>
<reference evidence="2 3" key="1">
    <citation type="journal article" date="2023" name="Life. Sci Alliance">
        <title>Evolutionary insights into 3D genome organization and epigenetic landscape of Vigna mungo.</title>
        <authorList>
            <person name="Junaid A."/>
            <person name="Singh B."/>
            <person name="Bhatia S."/>
        </authorList>
    </citation>
    <scope>NUCLEOTIDE SEQUENCE [LARGE SCALE GENOMIC DNA]</scope>
    <source>
        <strain evidence="2">Urdbean</strain>
    </source>
</reference>
<gene>
    <name evidence="2" type="ORF">V8G54_018248</name>
</gene>